<dbReference type="Gene3D" id="3.40.50.10420">
    <property type="entry name" value="NagB/RpiA/CoA transferase-like"/>
    <property type="match status" value="1"/>
</dbReference>
<feature type="domain" description="4Fe-4S ferredoxin-type" evidence="8">
    <location>
        <begin position="302"/>
        <end position="332"/>
    </location>
</feature>
<dbReference type="PANTHER" id="PTHR47153">
    <property type="entry name" value="LACTATE UTILIZATION PROTEIN B"/>
    <property type="match status" value="1"/>
</dbReference>
<keyword evidence="7" id="KW-0411">Iron-sulfur</keyword>
<dbReference type="Gene3D" id="1.10.1060.10">
    <property type="entry name" value="Alpha-helical ferredoxin"/>
    <property type="match status" value="1"/>
</dbReference>
<dbReference type="GO" id="GO:0046872">
    <property type="term" value="F:metal ion binding"/>
    <property type="evidence" value="ECO:0007669"/>
    <property type="project" value="UniProtKB-KW"/>
</dbReference>
<dbReference type="InterPro" id="IPR037171">
    <property type="entry name" value="NagB/RpiA_transferase-like"/>
</dbReference>
<dbReference type="KEGG" id="ddz:DSYM_24710"/>
<evidence type="ECO:0000256" key="1">
    <source>
        <dbReference type="ARBA" id="ARBA00022448"/>
    </source>
</evidence>
<dbReference type="PROSITE" id="PS51379">
    <property type="entry name" value="4FE4S_FER_2"/>
    <property type="match status" value="1"/>
</dbReference>
<dbReference type="AlphaFoldDB" id="A0A809RQ70"/>
<dbReference type="InterPro" id="IPR009051">
    <property type="entry name" value="Helical_ferredxn"/>
</dbReference>
<dbReference type="GO" id="GO:0006089">
    <property type="term" value="P:lactate metabolic process"/>
    <property type="evidence" value="ECO:0007669"/>
    <property type="project" value="InterPro"/>
</dbReference>
<organism evidence="9 10">
    <name type="scientific">Candidatus Desulfobacillus denitrificans</name>
    <dbReference type="NCBI Taxonomy" id="2608985"/>
    <lineage>
        <taxon>Bacteria</taxon>
        <taxon>Pseudomonadati</taxon>
        <taxon>Pseudomonadota</taxon>
        <taxon>Betaproteobacteria</taxon>
        <taxon>Candidatus Desulfobacillus</taxon>
    </lineage>
</organism>
<sequence>MELRANEFRARAAANLGDAKLQRGLGLIKVKAVVNRASAVAEFGDFEALRETGKAIRDRALADLDLYLERFEREAAARGAVVHWAENASEACRIVVDIARENGVKTVAKSKSMVSEEVGLNDALIAAGVTPVETDLGEYILQINDAEPPSHIVMPVIHKTAEDVADLFHAKHGTPRKTDPALLTREAREILRPKFLSAEMGVSGANFLVAETGSTLIVTNEGNGRLCTTLPRIHVALTGIEKVVPTLEDAATLLRLLPRSATGQAITNYVSLHTGPRHIDESDGPRQFHIVLVDNGRAKLLAGEMREMLRCIRCGACMNHCPVYQAVGGHAYGWVYPGPMGNILTPSYVGLENAVALPHAATMCNQCGVVCPVKIPLPDLMRKLREEQMARGLKPWPERLGLALWGRAAQRPALYALGTRIAARVMKWLGGNERLIHRLPLAAGWSDGRDFPAPAGKTFRELYKERRK</sequence>
<accession>A0A809RQ70</accession>
<dbReference type="SUPFAM" id="SSF100950">
    <property type="entry name" value="NagB/RpiA/CoA transferase-like"/>
    <property type="match status" value="1"/>
</dbReference>
<dbReference type="Pfam" id="PF11870">
    <property type="entry name" value="LutB_C"/>
    <property type="match status" value="1"/>
</dbReference>
<dbReference type="InterPro" id="IPR024569">
    <property type="entry name" value="LutB_C"/>
</dbReference>
<dbReference type="InterPro" id="IPR003741">
    <property type="entry name" value="LUD_dom"/>
</dbReference>
<evidence type="ECO:0000256" key="4">
    <source>
        <dbReference type="ARBA" id="ARBA00022737"/>
    </source>
</evidence>
<evidence type="ECO:0000256" key="5">
    <source>
        <dbReference type="ARBA" id="ARBA00022982"/>
    </source>
</evidence>
<dbReference type="InterPro" id="IPR017896">
    <property type="entry name" value="4Fe4S_Fe-S-bd"/>
</dbReference>
<evidence type="ECO:0000256" key="6">
    <source>
        <dbReference type="ARBA" id="ARBA00023004"/>
    </source>
</evidence>
<dbReference type="Pfam" id="PF13183">
    <property type="entry name" value="Fer4_8"/>
    <property type="match status" value="1"/>
</dbReference>
<dbReference type="Pfam" id="PF02589">
    <property type="entry name" value="LUD_dom"/>
    <property type="match status" value="1"/>
</dbReference>
<keyword evidence="3" id="KW-0479">Metal-binding</keyword>
<dbReference type="GO" id="GO:0051539">
    <property type="term" value="F:4 iron, 4 sulfur cluster binding"/>
    <property type="evidence" value="ECO:0007669"/>
    <property type="project" value="UniProtKB-KW"/>
</dbReference>
<evidence type="ECO:0000313" key="9">
    <source>
        <dbReference type="EMBL" id="BBO21772.1"/>
    </source>
</evidence>
<dbReference type="Proteomes" id="UP000662914">
    <property type="component" value="Chromosome"/>
</dbReference>
<keyword evidence="5" id="KW-0249">Electron transport</keyword>
<dbReference type="InterPro" id="IPR004452">
    <property type="entry name" value="LutB/LldF"/>
</dbReference>
<reference evidence="9" key="1">
    <citation type="journal article" name="DNA Res.">
        <title>The physiological potential of anammox bacteria as revealed by their core genome structure.</title>
        <authorList>
            <person name="Okubo T."/>
            <person name="Toyoda A."/>
            <person name="Fukuhara K."/>
            <person name="Uchiyama I."/>
            <person name="Harigaya Y."/>
            <person name="Kuroiwa M."/>
            <person name="Suzuki T."/>
            <person name="Murakami Y."/>
            <person name="Suwa Y."/>
            <person name="Takami H."/>
        </authorList>
    </citation>
    <scope>NUCLEOTIDE SEQUENCE</scope>
    <source>
        <strain evidence="9">317325-3</strain>
    </source>
</reference>
<keyword evidence="2" id="KW-0004">4Fe-4S</keyword>
<gene>
    <name evidence="9" type="ORF">DSYM_24710</name>
</gene>
<proteinExistence type="predicted"/>
<keyword evidence="6" id="KW-0408">Iron</keyword>
<evidence type="ECO:0000259" key="8">
    <source>
        <dbReference type="PROSITE" id="PS51379"/>
    </source>
</evidence>
<keyword evidence="4" id="KW-0677">Repeat</keyword>
<dbReference type="InterPro" id="IPR024185">
    <property type="entry name" value="FTHF_cligase-like_sf"/>
</dbReference>
<dbReference type="InterPro" id="IPR017900">
    <property type="entry name" value="4Fe4S_Fe_S_CS"/>
</dbReference>
<evidence type="ECO:0000256" key="2">
    <source>
        <dbReference type="ARBA" id="ARBA00022485"/>
    </source>
</evidence>
<dbReference type="EMBL" id="AP021857">
    <property type="protein sequence ID" value="BBO21772.1"/>
    <property type="molecule type" value="Genomic_DNA"/>
</dbReference>
<dbReference type="NCBIfam" id="TIGR00273">
    <property type="entry name" value="LutB/LldF family L-lactate oxidation iron-sulfur protein"/>
    <property type="match status" value="1"/>
</dbReference>
<evidence type="ECO:0000256" key="7">
    <source>
        <dbReference type="ARBA" id="ARBA00023014"/>
    </source>
</evidence>
<dbReference type="SUPFAM" id="SSF46548">
    <property type="entry name" value="alpha-helical ferredoxin"/>
    <property type="match status" value="1"/>
</dbReference>
<protein>
    <submittedName>
        <fullName evidence="9">Iron-sulfur cluster-binding protein</fullName>
    </submittedName>
</protein>
<name>A0A809RQ70_9PROT</name>
<keyword evidence="1" id="KW-0813">Transport</keyword>
<dbReference type="PANTHER" id="PTHR47153:SF2">
    <property type="entry name" value="LACTATE UTILIZATION PROTEIN B"/>
    <property type="match status" value="1"/>
</dbReference>
<evidence type="ECO:0000256" key="3">
    <source>
        <dbReference type="ARBA" id="ARBA00022723"/>
    </source>
</evidence>
<dbReference type="PROSITE" id="PS00198">
    <property type="entry name" value="4FE4S_FER_1"/>
    <property type="match status" value="1"/>
</dbReference>
<evidence type="ECO:0000313" key="10">
    <source>
        <dbReference type="Proteomes" id="UP000662914"/>
    </source>
</evidence>